<sequence length="187" mass="20228">MIWALGHLLRIQATSIRNLTPLVRPLEAVVAFGSDGQRDLATSKSRPVSARAAKQLISAHKAIFVLDSLPLIHRSSSLQRARFDTALGLQGVAAQVDDPTANCLQRHPLSVRRVMPQCQSRERVAGNQGTPSMTVTGSSGSTVAARDGWPMTQRHTAELDRVYADIYPLAGTPGATDVGKDDYMSWV</sequence>
<proteinExistence type="predicted"/>
<dbReference type="AlphaFoldDB" id="A0AAD9M512"/>
<name>A0AAD9M512_9PEZI</name>
<evidence type="ECO:0000313" key="3">
    <source>
        <dbReference type="Proteomes" id="UP001232148"/>
    </source>
</evidence>
<dbReference type="EMBL" id="MU842833">
    <property type="protein sequence ID" value="KAK2032142.1"/>
    <property type="molecule type" value="Genomic_DNA"/>
</dbReference>
<accession>A0AAD9M512</accession>
<evidence type="ECO:0000256" key="1">
    <source>
        <dbReference type="SAM" id="MobiDB-lite"/>
    </source>
</evidence>
<keyword evidence="3" id="KW-1185">Reference proteome</keyword>
<organism evidence="2 3">
    <name type="scientific">Colletotrichum zoysiae</name>
    <dbReference type="NCBI Taxonomy" id="1216348"/>
    <lineage>
        <taxon>Eukaryota</taxon>
        <taxon>Fungi</taxon>
        <taxon>Dikarya</taxon>
        <taxon>Ascomycota</taxon>
        <taxon>Pezizomycotina</taxon>
        <taxon>Sordariomycetes</taxon>
        <taxon>Hypocreomycetidae</taxon>
        <taxon>Glomerellales</taxon>
        <taxon>Glomerellaceae</taxon>
        <taxon>Colletotrichum</taxon>
        <taxon>Colletotrichum graminicola species complex</taxon>
    </lineage>
</organism>
<feature type="compositionally biased region" description="Low complexity" evidence="1">
    <location>
        <begin position="129"/>
        <end position="142"/>
    </location>
</feature>
<reference evidence="2" key="1">
    <citation type="submission" date="2021-06" db="EMBL/GenBank/DDBJ databases">
        <title>Comparative genomics, transcriptomics and evolutionary studies reveal genomic signatures of adaptation to plant cell wall in hemibiotrophic fungi.</title>
        <authorList>
            <consortium name="DOE Joint Genome Institute"/>
            <person name="Baroncelli R."/>
            <person name="Diaz J.F."/>
            <person name="Benocci T."/>
            <person name="Peng M."/>
            <person name="Battaglia E."/>
            <person name="Haridas S."/>
            <person name="Andreopoulos W."/>
            <person name="Labutti K."/>
            <person name="Pangilinan J."/>
            <person name="Floch G.L."/>
            <person name="Makela M.R."/>
            <person name="Henrissat B."/>
            <person name="Grigoriev I.V."/>
            <person name="Crouch J.A."/>
            <person name="De Vries R.P."/>
            <person name="Sukno S.A."/>
            <person name="Thon M.R."/>
        </authorList>
    </citation>
    <scope>NUCLEOTIDE SEQUENCE</scope>
    <source>
        <strain evidence="2">MAFF235873</strain>
    </source>
</reference>
<evidence type="ECO:0000313" key="2">
    <source>
        <dbReference type="EMBL" id="KAK2032142.1"/>
    </source>
</evidence>
<protein>
    <submittedName>
        <fullName evidence="2">Uncharacterized protein</fullName>
    </submittedName>
</protein>
<dbReference type="Proteomes" id="UP001232148">
    <property type="component" value="Unassembled WGS sequence"/>
</dbReference>
<gene>
    <name evidence="2" type="ORF">LX32DRAFT_217452</name>
</gene>
<feature type="region of interest" description="Disordered" evidence="1">
    <location>
        <begin position="123"/>
        <end position="146"/>
    </location>
</feature>
<comment type="caution">
    <text evidence="2">The sequence shown here is derived from an EMBL/GenBank/DDBJ whole genome shotgun (WGS) entry which is preliminary data.</text>
</comment>